<accession>A0A285NSR7</accession>
<dbReference type="Proteomes" id="UP000219036">
    <property type="component" value="Unassembled WGS sequence"/>
</dbReference>
<protein>
    <submittedName>
        <fullName evidence="1">Uncharacterized protein</fullName>
    </submittedName>
</protein>
<evidence type="ECO:0000313" key="2">
    <source>
        <dbReference type="Proteomes" id="UP000219036"/>
    </source>
</evidence>
<name>A0A285NSR7_9AQUI</name>
<dbReference type="RefSeq" id="WP_097001077.1">
    <property type="nucleotide sequence ID" value="NZ_OBEI01000011.1"/>
</dbReference>
<dbReference type="EMBL" id="OBEI01000011">
    <property type="protein sequence ID" value="SNZ10721.1"/>
    <property type="molecule type" value="Genomic_DNA"/>
</dbReference>
<organism evidence="1 2">
    <name type="scientific">Persephonella hydrogeniphila</name>
    <dbReference type="NCBI Taxonomy" id="198703"/>
    <lineage>
        <taxon>Bacteria</taxon>
        <taxon>Pseudomonadati</taxon>
        <taxon>Aquificota</taxon>
        <taxon>Aquificia</taxon>
        <taxon>Aquificales</taxon>
        <taxon>Hydrogenothermaceae</taxon>
        <taxon>Persephonella</taxon>
    </lineage>
</organism>
<reference evidence="2" key="1">
    <citation type="submission" date="2017-09" db="EMBL/GenBank/DDBJ databases">
        <authorList>
            <person name="Varghese N."/>
            <person name="Submissions S."/>
        </authorList>
    </citation>
    <scope>NUCLEOTIDE SEQUENCE [LARGE SCALE GENOMIC DNA]</scope>
    <source>
        <strain evidence="2">DSM 15103</strain>
    </source>
</reference>
<dbReference type="AlphaFoldDB" id="A0A285NSR7"/>
<gene>
    <name evidence="1" type="ORF">SAMN06265182_1931</name>
</gene>
<sequence>MLFLKHLQQSLQEFTRLPVIIDPANVYKLQEIRLKPQKFKIGRQEYKKVYDENGNEIKGKTAVYYIATLPVLVELNIRGANNKDSLLLSAMKYSTLLQHFFKTVDKLPEINENIENFYIKGQAVIKPVNIEGNLEPVLFTDNEDIEDAKKFPGFQDRFEIELIFMIEQIFDVATVKNFIFEGYQ</sequence>
<keyword evidence="2" id="KW-1185">Reference proteome</keyword>
<evidence type="ECO:0000313" key="1">
    <source>
        <dbReference type="EMBL" id="SNZ10721.1"/>
    </source>
</evidence>
<proteinExistence type="predicted"/>